<feature type="compositionally biased region" description="Polar residues" evidence="11">
    <location>
        <begin position="429"/>
        <end position="440"/>
    </location>
</feature>
<dbReference type="Pfam" id="PF00005">
    <property type="entry name" value="ABC_tran"/>
    <property type="match status" value="1"/>
</dbReference>
<dbReference type="Gramene" id="CDP21981">
    <property type="protein sequence ID" value="CDP21981"/>
    <property type="gene ID" value="GSCOC_T00001006001"/>
</dbReference>
<dbReference type="Gene3D" id="1.20.1560.10">
    <property type="entry name" value="ABC transporter type 1, transmembrane domain"/>
    <property type="match status" value="1"/>
</dbReference>
<keyword evidence="4" id="KW-0813">Transport</keyword>
<evidence type="ECO:0000313" key="15">
    <source>
        <dbReference type="EMBL" id="CDP21981.1"/>
    </source>
</evidence>
<dbReference type="OrthoDB" id="6500128at2759"/>
<dbReference type="GO" id="GO:0016887">
    <property type="term" value="F:ATP hydrolysis activity"/>
    <property type="evidence" value="ECO:0007669"/>
    <property type="project" value="InterPro"/>
</dbReference>
<reference evidence="16" key="1">
    <citation type="journal article" date="2014" name="Science">
        <title>The coffee genome provides insight into the convergent evolution of caffeine biosynthesis.</title>
        <authorList>
            <person name="Denoeud F."/>
            <person name="Carretero-Paulet L."/>
            <person name="Dereeper A."/>
            <person name="Droc G."/>
            <person name="Guyot R."/>
            <person name="Pietrella M."/>
            <person name="Zheng C."/>
            <person name="Alberti A."/>
            <person name="Anthony F."/>
            <person name="Aprea G."/>
            <person name="Aury J.M."/>
            <person name="Bento P."/>
            <person name="Bernard M."/>
            <person name="Bocs S."/>
            <person name="Campa C."/>
            <person name="Cenci A."/>
            <person name="Combes M.C."/>
            <person name="Crouzillat D."/>
            <person name="Da Silva C."/>
            <person name="Daddiego L."/>
            <person name="De Bellis F."/>
            <person name="Dussert S."/>
            <person name="Garsmeur O."/>
            <person name="Gayraud T."/>
            <person name="Guignon V."/>
            <person name="Jahn K."/>
            <person name="Jamilloux V."/>
            <person name="Joet T."/>
            <person name="Labadie K."/>
            <person name="Lan T."/>
            <person name="Leclercq J."/>
            <person name="Lepelley M."/>
            <person name="Leroy T."/>
            <person name="Li L.T."/>
            <person name="Librado P."/>
            <person name="Lopez L."/>
            <person name="Munoz A."/>
            <person name="Noel B."/>
            <person name="Pallavicini A."/>
            <person name="Perrotta G."/>
            <person name="Poncet V."/>
            <person name="Pot D."/>
            <person name="Priyono X."/>
            <person name="Rigoreau M."/>
            <person name="Rouard M."/>
            <person name="Rozas J."/>
            <person name="Tranchant-Dubreuil C."/>
            <person name="VanBuren R."/>
            <person name="Zhang Q."/>
            <person name="Andrade A.C."/>
            <person name="Argout X."/>
            <person name="Bertrand B."/>
            <person name="de Kochko A."/>
            <person name="Graziosi G."/>
            <person name="Henry R.J."/>
            <person name="Jayarama X."/>
            <person name="Ming R."/>
            <person name="Nagai C."/>
            <person name="Rounsley S."/>
            <person name="Sankoff D."/>
            <person name="Giuliano G."/>
            <person name="Albert V.A."/>
            <person name="Wincker P."/>
            <person name="Lashermes P."/>
        </authorList>
    </citation>
    <scope>NUCLEOTIDE SEQUENCE [LARGE SCALE GENOMIC DNA]</scope>
    <source>
        <strain evidence="16">cv. DH200-94</strain>
    </source>
</reference>
<dbReference type="InterPro" id="IPR027417">
    <property type="entry name" value="P-loop_NTPase"/>
</dbReference>
<feature type="domain" description="ABC transmembrane type-1" evidence="14">
    <location>
        <begin position="1"/>
        <end position="158"/>
    </location>
</feature>
<evidence type="ECO:0000256" key="10">
    <source>
        <dbReference type="ARBA" id="ARBA00034018"/>
    </source>
</evidence>
<keyword evidence="8 12" id="KW-1133">Transmembrane helix</keyword>
<accession>A0A068VMR0</accession>
<dbReference type="SMART" id="SM00382">
    <property type="entry name" value="AAA"/>
    <property type="match status" value="1"/>
</dbReference>
<dbReference type="GO" id="GO:0005524">
    <property type="term" value="F:ATP binding"/>
    <property type="evidence" value="ECO:0007669"/>
    <property type="project" value="UniProtKB-KW"/>
</dbReference>
<evidence type="ECO:0000259" key="13">
    <source>
        <dbReference type="PROSITE" id="PS50893"/>
    </source>
</evidence>
<dbReference type="PANTHER" id="PTHR24223">
    <property type="entry name" value="ATP-BINDING CASSETTE SUB-FAMILY C"/>
    <property type="match status" value="1"/>
</dbReference>
<evidence type="ECO:0000256" key="4">
    <source>
        <dbReference type="ARBA" id="ARBA00022448"/>
    </source>
</evidence>
<keyword evidence="6" id="KW-0547">Nucleotide-binding</keyword>
<evidence type="ECO:0000259" key="14">
    <source>
        <dbReference type="PROSITE" id="PS50929"/>
    </source>
</evidence>
<comment type="catalytic activity">
    <reaction evidence="10">
        <text>ATP + H2O + xenobioticSide 1 = ADP + phosphate + xenobioticSide 2.</text>
        <dbReference type="EC" id="7.6.2.2"/>
    </reaction>
</comment>
<dbReference type="FunFam" id="3.40.50.300:FF:001048">
    <property type="entry name" value="ABC transporter C family member 4"/>
    <property type="match status" value="1"/>
</dbReference>
<dbReference type="GO" id="GO:0016020">
    <property type="term" value="C:membrane"/>
    <property type="evidence" value="ECO:0007669"/>
    <property type="project" value="UniProtKB-SubCell"/>
</dbReference>
<evidence type="ECO:0000256" key="1">
    <source>
        <dbReference type="ARBA" id="ARBA00004370"/>
    </source>
</evidence>
<gene>
    <name evidence="15" type="ORF">GSCOC_T00001006001</name>
</gene>
<feature type="non-terminal residue" evidence="15">
    <location>
        <position position="447"/>
    </location>
</feature>
<evidence type="ECO:0000256" key="11">
    <source>
        <dbReference type="SAM" id="MobiDB-lite"/>
    </source>
</evidence>
<keyword evidence="7" id="KW-0067">ATP-binding</keyword>
<feature type="transmembrane region" description="Helical" evidence="12">
    <location>
        <begin position="12"/>
        <end position="32"/>
    </location>
</feature>
<dbReference type="PANTHER" id="PTHR24223:SF362">
    <property type="entry name" value="ABC TRANSPORTER C FAMILY MEMBER 4"/>
    <property type="match status" value="1"/>
</dbReference>
<dbReference type="Pfam" id="PF00664">
    <property type="entry name" value="ABC_membrane"/>
    <property type="match status" value="1"/>
</dbReference>
<dbReference type="InterPro" id="IPR017871">
    <property type="entry name" value="ABC_transporter-like_CS"/>
</dbReference>
<feature type="domain" description="ABC transporter" evidence="13">
    <location>
        <begin position="187"/>
        <end position="410"/>
    </location>
</feature>
<keyword evidence="9 12" id="KW-0472">Membrane</keyword>
<evidence type="ECO:0000256" key="3">
    <source>
        <dbReference type="ARBA" id="ARBA00012191"/>
    </source>
</evidence>
<protein>
    <recommendedName>
        <fullName evidence="3">ABC-type xenobiotic transporter</fullName>
        <ecNumber evidence="3">7.6.2.2</ecNumber>
    </recommendedName>
</protein>
<dbReference type="PROSITE" id="PS50929">
    <property type="entry name" value="ABC_TM1F"/>
    <property type="match status" value="1"/>
</dbReference>
<evidence type="ECO:0000256" key="8">
    <source>
        <dbReference type="ARBA" id="ARBA00022989"/>
    </source>
</evidence>
<sequence length="447" mass="50512">MAVDAQQLSDMMLQLHALWLMPLQVTVALSILYTYLGISTIVALLGLVSIMVFVAFGTRRNNRFQFNIMKDRDSRMKATNEMLNYMRVIKFQAWEEHFNERIQFFRESEFAWLTKFLYSFCANVIVLWSTPVFIATLTFGSAILLGSMISLSQAMISLDRLDRYMMSKELMDDSVERVEGCGSEISVEVEDGAFNWDEESREEVVKDLNFMIRKGELAAIVGTVGSGKSSLLASILGEMDKISGKLRVCGTTAFVAQTSWIQNGTIQENILFGLSMNQERYKEVLRVCCLEKDLDMMEFGDQTEIGERGINLSGGQKQRIQLARAVYQDCDIYLLDDVFSAVDAQTGSEIFKECVRGTLREKTILLVTHQVDFLHNVDLILVMRDGMIVESGNYNDLLESGKDFKSLVAAHESSMVLVEAESSKRRTTLVDQPTSPQASFSPREEND</sequence>
<dbReference type="InParanoid" id="A0A068VMR0"/>
<dbReference type="SUPFAM" id="SSF52540">
    <property type="entry name" value="P-loop containing nucleoside triphosphate hydrolases"/>
    <property type="match status" value="1"/>
</dbReference>
<evidence type="ECO:0000256" key="7">
    <source>
        <dbReference type="ARBA" id="ARBA00022840"/>
    </source>
</evidence>
<evidence type="ECO:0000256" key="9">
    <source>
        <dbReference type="ARBA" id="ARBA00023136"/>
    </source>
</evidence>
<dbReference type="EC" id="7.6.2.2" evidence="3"/>
<evidence type="ECO:0000256" key="5">
    <source>
        <dbReference type="ARBA" id="ARBA00022692"/>
    </source>
</evidence>
<evidence type="ECO:0000256" key="6">
    <source>
        <dbReference type="ARBA" id="ARBA00022741"/>
    </source>
</evidence>
<comment type="subcellular location">
    <subcellularLocation>
        <location evidence="1">Membrane</location>
    </subcellularLocation>
</comment>
<proteinExistence type="inferred from homology"/>
<dbReference type="OMA" id="LIVVMRE"/>
<dbReference type="Proteomes" id="UP000295252">
    <property type="component" value="Unassembled WGS sequence"/>
</dbReference>
<dbReference type="InterPro" id="IPR003439">
    <property type="entry name" value="ABC_transporter-like_ATP-bd"/>
</dbReference>
<dbReference type="InterPro" id="IPR050173">
    <property type="entry name" value="ABC_transporter_C-like"/>
</dbReference>
<dbReference type="SUPFAM" id="SSF90123">
    <property type="entry name" value="ABC transporter transmembrane region"/>
    <property type="match status" value="1"/>
</dbReference>
<dbReference type="STRING" id="49390.A0A068VMR0"/>
<evidence type="ECO:0000256" key="2">
    <source>
        <dbReference type="ARBA" id="ARBA00009726"/>
    </source>
</evidence>
<organism evidence="15 16">
    <name type="scientific">Coffea canephora</name>
    <name type="common">Robusta coffee</name>
    <dbReference type="NCBI Taxonomy" id="49390"/>
    <lineage>
        <taxon>Eukaryota</taxon>
        <taxon>Viridiplantae</taxon>
        <taxon>Streptophyta</taxon>
        <taxon>Embryophyta</taxon>
        <taxon>Tracheophyta</taxon>
        <taxon>Spermatophyta</taxon>
        <taxon>Magnoliopsida</taxon>
        <taxon>eudicotyledons</taxon>
        <taxon>Gunneridae</taxon>
        <taxon>Pentapetalae</taxon>
        <taxon>asterids</taxon>
        <taxon>lamiids</taxon>
        <taxon>Gentianales</taxon>
        <taxon>Rubiaceae</taxon>
        <taxon>Ixoroideae</taxon>
        <taxon>Gardenieae complex</taxon>
        <taxon>Bertiereae - Coffeeae clade</taxon>
        <taxon>Coffeeae</taxon>
        <taxon>Coffea</taxon>
    </lineage>
</organism>
<dbReference type="CDD" id="cd03250">
    <property type="entry name" value="ABCC_MRP_domain1"/>
    <property type="match status" value="1"/>
</dbReference>
<keyword evidence="16" id="KW-1185">Reference proteome</keyword>
<feature type="region of interest" description="Disordered" evidence="11">
    <location>
        <begin position="422"/>
        <end position="447"/>
    </location>
</feature>
<evidence type="ECO:0000313" key="16">
    <source>
        <dbReference type="Proteomes" id="UP000295252"/>
    </source>
</evidence>
<dbReference type="PROSITE" id="PS00211">
    <property type="entry name" value="ABC_TRANSPORTER_1"/>
    <property type="match status" value="1"/>
</dbReference>
<dbReference type="InterPro" id="IPR003593">
    <property type="entry name" value="AAA+_ATPase"/>
</dbReference>
<feature type="transmembrane region" description="Helical" evidence="12">
    <location>
        <begin position="38"/>
        <end position="56"/>
    </location>
</feature>
<dbReference type="Gene3D" id="3.40.50.300">
    <property type="entry name" value="P-loop containing nucleotide triphosphate hydrolases"/>
    <property type="match status" value="1"/>
</dbReference>
<dbReference type="PhylomeDB" id="A0A068VMR0"/>
<dbReference type="PROSITE" id="PS50893">
    <property type="entry name" value="ABC_TRANSPORTER_2"/>
    <property type="match status" value="1"/>
</dbReference>
<dbReference type="EMBL" id="HG747677">
    <property type="protein sequence ID" value="CDP21981.1"/>
    <property type="molecule type" value="Genomic_DNA"/>
</dbReference>
<dbReference type="InterPro" id="IPR036640">
    <property type="entry name" value="ABC1_TM_sf"/>
</dbReference>
<dbReference type="AlphaFoldDB" id="A0A068VMR0"/>
<comment type="similarity">
    <text evidence="2">Belongs to the ABC transporter superfamily. ABCC family. Conjugate transporter (TC 3.A.1.208) subfamily.</text>
</comment>
<dbReference type="InterPro" id="IPR011527">
    <property type="entry name" value="ABC1_TM_dom"/>
</dbReference>
<dbReference type="GO" id="GO:0008559">
    <property type="term" value="F:ABC-type xenobiotic transporter activity"/>
    <property type="evidence" value="ECO:0007669"/>
    <property type="project" value="UniProtKB-EC"/>
</dbReference>
<name>A0A068VMR0_COFCA</name>
<evidence type="ECO:0000256" key="12">
    <source>
        <dbReference type="SAM" id="Phobius"/>
    </source>
</evidence>
<feature type="transmembrane region" description="Helical" evidence="12">
    <location>
        <begin position="134"/>
        <end position="158"/>
    </location>
</feature>
<keyword evidence="5 12" id="KW-0812">Transmembrane</keyword>